<evidence type="ECO:0000313" key="1">
    <source>
        <dbReference type="EMBL" id="KAJ2978453.1"/>
    </source>
</evidence>
<dbReference type="Proteomes" id="UP001143910">
    <property type="component" value="Unassembled WGS sequence"/>
</dbReference>
<accession>A0ACC1NJC4</accession>
<organism evidence="1 2">
    <name type="scientific">Zarea fungicola</name>
    <dbReference type="NCBI Taxonomy" id="93591"/>
    <lineage>
        <taxon>Eukaryota</taxon>
        <taxon>Fungi</taxon>
        <taxon>Dikarya</taxon>
        <taxon>Ascomycota</taxon>
        <taxon>Pezizomycotina</taxon>
        <taxon>Sordariomycetes</taxon>
        <taxon>Hypocreomycetidae</taxon>
        <taxon>Hypocreales</taxon>
        <taxon>Cordycipitaceae</taxon>
        <taxon>Zarea</taxon>
    </lineage>
</organism>
<comment type="caution">
    <text evidence="1">The sequence shown here is derived from an EMBL/GenBank/DDBJ whole genome shotgun (WGS) entry which is preliminary data.</text>
</comment>
<gene>
    <name evidence="1" type="ORF">NQ176_g3808</name>
</gene>
<name>A0ACC1NJC4_9HYPO</name>
<dbReference type="EMBL" id="JANJQO010000373">
    <property type="protein sequence ID" value="KAJ2978453.1"/>
    <property type="molecule type" value="Genomic_DNA"/>
</dbReference>
<evidence type="ECO:0000313" key="2">
    <source>
        <dbReference type="Proteomes" id="UP001143910"/>
    </source>
</evidence>
<reference evidence="1" key="1">
    <citation type="submission" date="2022-08" db="EMBL/GenBank/DDBJ databases">
        <title>Genome Sequence of Lecanicillium fungicola.</title>
        <authorList>
            <person name="Buettner E."/>
        </authorList>
    </citation>
    <scope>NUCLEOTIDE SEQUENCE</scope>
    <source>
        <strain evidence="1">Babe33</strain>
    </source>
</reference>
<protein>
    <submittedName>
        <fullName evidence="1">Uncharacterized protein</fullName>
    </submittedName>
</protein>
<sequence>MQSIVPTSSYSSPPLMLQNDRTIPLEPIAICGMALRLPGGLSTPSQFWDMLMDKRDTKGPFPKTRFNHSSFFSKSGKPGHIKSSHGYFLDESVDLGALDTSFFRMPKPEVERLDPQQRLLLEVARECLESAGEVNYRGKPIGTFVGSYGEDWLEMQLKDPETASQYKVGGYVDFVLANRIAYEYNLQGPSMTIRTGCSASMIGLYEACLSIRADQCNGALVAGTNLIMAPGLFTSMSDNGVLSPDGSCKTFDATANGYARGEAVNMLNADGQTPSFATPSSEAQERMIRKAYESAGIADIFKTAFVECHGTGTATGDPIETTAVARIFGDKGIYIGSVKPNVGHSEGASGITSIIKSVLALENKTIPPNIKFTRPNPKIPFKDAKLQVPVEATPWPKDRCERISVNSFGIGGANAHVILDSKASFIPEQTPLAPGITPLLEGPHLMLYSANTADSLQKLATNSRGYIAEHRKSSADITYTLAMRRDHLPHRAFDIVVDGLVQTSQAACKAPGTAPDLVLVFTGQGSQWPQMGIELLKSSNKFRDTFAQMDQALQDLPGGPSWRLVDELTKGKARSSMHTAAISQPLCTALQVALVDTLFEVGLKPKAVVGHSSGEIAAAYAAGKCTREEAIVAAYFRGVVSSQVVSSGAMAAIGMGPQDVLSFLLPGTTIACYNSPESITLSGDRMQVEAVVESIKAAKPGVFVRLLNVDTAYHSHHMAAVGDSYESLAKAAVRGTRPNIEWKPLVFSSVTGKLLDEGSAMDAKYWRSNLESPVRFQGAVDSLLDYAHAHGHNSLLFLEVGPHSALAGPFRQIFSQKPLLKCQYISTLTRSKDATESFLSAIGRLWQQNMALDVRSLVNPTGLAKVVPDLPTYPWQHDHSLLFESRIGRAWRFRRFPKHELLGNMILECNPNEPSFRNMLSLDQVPWLRDHHIMGNTIFPCAGYVGMAGEAARQICSGDFVGYALRNVVISTALVLHDSKPTEIVTTLQREQLTDKLESEWFHFTITSFDGSSWLKHCSGQVCARISAPQKEDETMQKLPRVIQASEWYREMRRVGANYGTSFRGLEAISCSTTQNTTQAVATHTVHDDEEFYCVHPTKIDFMLQLFGAAALRGLGRNLATLAVPTLIEKLEAYTCESEINLLVNADMTVRGALYGTGSGRGANGELALFMDGVRQSPLEQGSAENDDPHAGARLFWSPEVDFVRMSDMVKVHEDEERCLDLCQQLYLHCKDEALRRLEGVETTMPHLEKFLTWMKSQPHPTASSTIETLRASLADTPYSAIATAVVKVLDNITAIFTGEVEALEVLVPDETLTKLYDSMNLSNREALFRALGHSRPCLRILEIGAGTGGTSNKVLDWLRGPGGVHMYSQYTYTDISAGFFGAAEERFKEYPNIEFRTLDISQDPTEQGFELESFDLIIAANVLHATPVLQDTLSNVRKLLHPEGRLYMEELCCESKAINFVMGVLPGWWLGEGDGRAEEPYISPERWETALKGAGFEGIFDYAVGGKAPNHFIAHIIAKPSPQLHRTKEVILLHDVSSEEQAQALRSQLMEGGFTASLHNFSAGIPPCDGADIIALLETEKPYLENVSSDDLASLQVLVRSVSEAKRGIFWITRLSQVNCTDPRWAQILGTARALRSELGVDFATCEVDSEMPLPLVARAFGKFHRRITDEHVFPEYEYVIDDSSIQIARLYPVSVKDELQASTDADGTEYSRNLKIGTFGKLDTLHWEATANETLGDDQLLIEPKSVGLNFRDVLIAMGIVDSTSNLMGLEAAGVVRQVGQNVTRFAPGDRVLALGTGCFTTQLAIESHRCVKLPDSLSFEAGATMPIVYSTAIHGLLKMGRLQAGDSVLIHSACGGVGLAAIQICQMAGATIYCTVSSEEKICHLETQYGIPRDRIFSSRDASFRDDLRRSTHGRGVDVVLNSLSGELLHASWDCVAEFGRMIEIGKRDLEGNGKLALKPFLLNRSYICVDVGHLADVRGREIQRLLEKTMELYSQGYIQPLHQVTQFAVDAVQEAFRFMQRGRHIGKIVVSMDQTIAIHTKNMNPPAAAKMDSEAAYLLVGGLGGLGRVIATWLVSLGVKHIVYLSRTAGKPADEVFFDELRSQGCNATAVCGSVTSMADVRRAISTSPKPLRGIMNMSMVLHDQLFVNMSHDEWTAVVKPKVLGTWNIHHVCTELEINLDFFLLFSSLSGIIGLQGQSNYASANTFLDSFIQYRQSMRQPAAVVDIGVMSDHGYVADNPVLLEQLRTQGMHCIRVAELLDSITEVLKTQPITETNSMYSNAAQLVNGLRSSTSLSDPSNRVPWKGDRRMSYYFKKPASKDTSIPKAGDSLDEFKCFIAKVSTSPELLSDTETPIFISRHIAMYLARLLLMPVENETKIDVNMTVTDAGLDSLVAVEVRSWWNNTFGFEIGVLEILGSSNLLALGYRAIEGMKDKYVHSD</sequence>
<keyword evidence="2" id="KW-1185">Reference proteome</keyword>
<proteinExistence type="predicted"/>